<dbReference type="InterPro" id="IPR036265">
    <property type="entry name" value="HIT-like_sf"/>
</dbReference>
<organism evidence="2 3">
    <name type="scientific">Pseudomonas aeruginosa (strain UCBPP-PA14)</name>
    <dbReference type="NCBI Taxonomy" id="208963"/>
    <lineage>
        <taxon>Bacteria</taxon>
        <taxon>Pseudomonadati</taxon>
        <taxon>Pseudomonadota</taxon>
        <taxon>Gammaproteobacteria</taxon>
        <taxon>Pseudomonadales</taxon>
        <taxon>Pseudomonadaceae</taxon>
        <taxon>Pseudomonas</taxon>
    </lineage>
</organism>
<evidence type="ECO:0000313" key="2">
    <source>
        <dbReference type="EMBL" id="ABJ11094.1"/>
    </source>
</evidence>
<dbReference type="KEGG" id="pau:PA14_39870"/>
<dbReference type="AlphaFoldDB" id="A0A0H2ZA87"/>
<evidence type="ECO:0000256" key="1">
    <source>
        <dbReference type="SAM" id="MobiDB-lite"/>
    </source>
</evidence>
<dbReference type="GO" id="GO:0016787">
    <property type="term" value="F:hydrolase activity"/>
    <property type="evidence" value="ECO:0007669"/>
    <property type="project" value="UniProtKB-KW"/>
</dbReference>
<dbReference type="Gene3D" id="3.30.428.10">
    <property type="entry name" value="HIT-like"/>
    <property type="match status" value="1"/>
</dbReference>
<dbReference type="SUPFAM" id="SSF54197">
    <property type="entry name" value="HIT-like"/>
    <property type="match status" value="1"/>
</dbReference>
<dbReference type="HOGENOM" id="CLU_139130_0_0_6"/>
<dbReference type="RefSeq" id="WP_003139833.1">
    <property type="nucleotide sequence ID" value="NC_008463.1"/>
</dbReference>
<dbReference type="Proteomes" id="UP000000653">
    <property type="component" value="Chromosome"/>
</dbReference>
<proteinExistence type="predicted"/>
<name>A0A0H2ZA87_PSEAB</name>
<gene>
    <name evidence="2" type="primary">apaH</name>
    <name evidence="2" type="ordered locus">PA14_39870</name>
</gene>
<sequence length="178" mass="20357">MHIPPELIIHQTRHWTLNQRIDSALPGYCMLGSRQPATAFHQLPEQALAEFGPLLARVEREMDALLRPRRIYVGRYGHMPGLPVHFHLIPLYDWVEELFWEDTRYRTLQQFGVPTTEPLTDGAELTLFVWREFCERADPPAVRGMDRQQAIAGLRRAFGHGVQPRTSPGPDSEPAQGA</sequence>
<keyword evidence="2" id="KW-0378">Hydrolase</keyword>
<accession>A0A0H2ZA87</accession>
<evidence type="ECO:0000313" key="3">
    <source>
        <dbReference type="Proteomes" id="UP000000653"/>
    </source>
</evidence>
<reference evidence="2 3" key="1">
    <citation type="journal article" date="2006" name="Genome Biol.">
        <title>Genomic analysis reveals that Pseudomonas aeruginosa virulence is combinatorial.</title>
        <authorList>
            <person name="Lee D.G."/>
            <person name="Urbach J.M."/>
            <person name="Wu G."/>
            <person name="Liberati N.T."/>
            <person name="Feinbaum R.L."/>
            <person name="Miyata S."/>
            <person name="Diggins L.T."/>
            <person name="He J."/>
            <person name="Saucier M."/>
            <person name="Deziel E."/>
            <person name="Friedman L."/>
            <person name="Li L."/>
            <person name="Grills G."/>
            <person name="Montgomery K."/>
            <person name="Kucherlapati R."/>
            <person name="Rahme L.G."/>
            <person name="Ausubel F.M."/>
        </authorList>
    </citation>
    <scope>NUCLEOTIDE SEQUENCE [LARGE SCALE GENOMIC DNA]</scope>
    <source>
        <strain evidence="2 3">UCBPP-PA14</strain>
    </source>
</reference>
<dbReference type="EMBL" id="CP000438">
    <property type="protein sequence ID" value="ABJ11094.1"/>
    <property type="molecule type" value="Genomic_DNA"/>
</dbReference>
<feature type="region of interest" description="Disordered" evidence="1">
    <location>
        <begin position="159"/>
        <end position="178"/>
    </location>
</feature>
<dbReference type="BioCyc" id="PAER208963:G1G74-3343-MONOMER"/>
<protein>
    <submittedName>
        <fullName evidence="2">Putative hydrolase</fullName>
    </submittedName>
</protein>